<name>A0A242A337_9ENTE</name>
<dbReference type="RefSeq" id="WP_086273514.1">
    <property type="nucleotide sequence ID" value="NZ_NGKU01000001.1"/>
</dbReference>
<dbReference type="STRING" id="1834191.A5886_000527"/>
<comment type="caution">
    <text evidence="2">The sequence shown here is derived from an EMBL/GenBank/DDBJ whole genome shotgun (WGS) entry which is preliminary data.</text>
</comment>
<evidence type="ECO:0000256" key="1">
    <source>
        <dbReference type="SAM" id="Coils"/>
    </source>
</evidence>
<protein>
    <submittedName>
        <fullName evidence="2">Uncharacterized protein</fullName>
    </submittedName>
</protein>
<evidence type="ECO:0000313" key="2">
    <source>
        <dbReference type="EMBL" id="OTN75457.1"/>
    </source>
</evidence>
<dbReference type="OrthoDB" id="2181279at2"/>
<organism evidence="2 3">
    <name type="scientific">Candidatus Enterococcus testudinis</name>
    <dbReference type="NCBI Taxonomy" id="1834191"/>
    <lineage>
        <taxon>Bacteria</taxon>
        <taxon>Bacillati</taxon>
        <taxon>Bacillota</taxon>
        <taxon>Bacilli</taxon>
        <taxon>Lactobacillales</taxon>
        <taxon>Enterococcaceae</taxon>
        <taxon>Enterococcus</taxon>
    </lineage>
</organism>
<dbReference type="EMBL" id="NGKU01000001">
    <property type="protein sequence ID" value="OTN75457.1"/>
    <property type="molecule type" value="Genomic_DNA"/>
</dbReference>
<evidence type="ECO:0000313" key="3">
    <source>
        <dbReference type="Proteomes" id="UP000195043"/>
    </source>
</evidence>
<dbReference type="AlphaFoldDB" id="A0A242A337"/>
<feature type="coiled-coil region" evidence="1">
    <location>
        <begin position="15"/>
        <end position="107"/>
    </location>
</feature>
<proteinExistence type="predicted"/>
<accession>A0A242A337</accession>
<sequence length="209" mass="24036">MTVEYTVTTPEVKELKEIDININELEKELDSLVEKREKNASAKGKYSLETFKANKEANKDIEDLEKVIAEAYQERAEIADSIYLNYINQLRNETNRKEAALLSETKELFDNKGFAEVTVLLGTETTRLLQLSGQLIKSHNSSMKQLIDVLGIKNKNILERVQREYYKGGYGYSSALGSYFHNVKRLVSNYLDEIIRLNGMPNNKFEIKK</sequence>
<reference evidence="2 3" key="1">
    <citation type="submission" date="2017-05" db="EMBL/GenBank/DDBJ databases">
        <title>The Genome Sequence of Enterococcus sp. 8G7_MSG3316.</title>
        <authorList>
            <consortium name="The Broad Institute Genomics Platform"/>
            <consortium name="The Broad Institute Genomic Center for Infectious Diseases"/>
            <person name="Earl A."/>
            <person name="Manson A."/>
            <person name="Schwartman J."/>
            <person name="Gilmore M."/>
            <person name="Abouelleil A."/>
            <person name="Cao P."/>
            <person name="Chapman S."/>
            <person name="Cusick C."/>
            <person name="Shea T."/>
            <person name="Young S."/>
            <person name="Neafsey D."/>
            <person name="Nusbaum C."/>
            <person name="Birren B."/>
        </authorList>
    </citation>
    <scope>NUCLEOTIDE SEQUENCE [LARGE SCALE GENOMIC DNA]</scope>
    <source>
        <strain evidence="2 3">8G7_MSG3316</strain>
    </source>
</reference>
<dbReference type="Proteomes" id="UP000195043">
    <property type="component" value="Unassembled WGS sequence"/>
</dbReference>
<gene>
    <name evidence="2" type="ORF">A5886_000527</name>
</gene>
<keyword evidence="3" id="KW-1185">Reference proteome</keyword>
<keyword evidence="1" id="KW-0175">Coiled coil</keyword>